<dbReference type="OrthoDB" id="10259500at2759"/>
<keyword evidence="1" id="KW-0812">Transmembrane</keyword>
<proteinExistence type="predicted"/>
<dbReference type="STRING" id="5762.D2W1U9"/>
<dbReference type="EMBL" id="GG738923">
    <property type="protein sequence ID" value="EFC36979.1"/>
    <property type="molecule type" value="Genomic_DNA"/>
</dbReference>
<keyword evidence="3" id="KW-1185">Reference proteome</keyword>
<evidence type="ECO:0000256" key="1">
    <source>
        <dbReference type="SAM" id="Phobius"/>
    </source>
</evidence>
<evidence type="ECO:0000313" key="3">
    <source>
        <dbReference type="Proteomes" id="UP000006671"/>
    </source>
</evidence>
<feature type="transmembrane region" description="Helical" evidence="1">
    <location>
        <begin position="7"/>
        <end position="23"/>
    </location>
</feature>
<reference evidence="2 3" key="1">
    <citation type="journal article" date="2010" name="Cell">
        <title>The genome of Naegleria gruberi illuminates early eukaryotic versatility.</title>
        <authorList>
            <person name="Fritz-Laylin L.K."/>
            <person name="Prochnik S.E."/>
            <person name="Ginger M.L."/>
            <person name="Dacks J.B."/>
            <person name="Carpenter M.L."/>
            <person name="Field M.C."/>
            <person name="Kuo A."/>
            <person name="Paredez A."/>
            <person name="Chapman J."/>
            <person name="Pham J."/>
            <person name="Shu S."/>
            <person name="Neupane R."/>
            <person name="Cipriano M."/>
            <person name="Mancuso J."/>
            <person name="Tu H."/>
            <person name="Salamov A."/>
            <person name="Lindquist E."/>
            <person name="Shapiro H."/>
            <person name="Lucas S."/>
            <person name="Grigoriev I.V."/>
            <person name="Cande W.Z."/>
            <person name="Fulton C."/>
            <person name="Rokhsar D.S."/>
            <person name="Dawson S.C."/>
        </authorList>
    </citation>
    <scope>NUCLEOTIDE SEQUENCE [LARGE SCALE GENOMIC DNA]</scope>
    <source>
        <strain evidence="2 3">NEG-M</strain>
    </source>
</reference>
<evidence type="ECO:0000313" key="2">
    <source>
        <dbReference type="EMBL" id="EFC36979.1"/>
    </source>
</evidence>
<dbReference type="KEGG" id="ngr:NAEGRDRAFT_75277"/>
<protein>
    <submittedName>
        <fullName evidence="2">Predicted protein</fullName>
    </submittedName>
</protein>
<dbReference type="OMA" id="ISCMSEC"/>
<organism evidence="3">
    <name type="scientific">Naegleria gruberi</name>
    <name type="common">Amoeba</name>
    <dbReference type="NCBI Taxonomy" id="5762"/>
    <lineage>
        <taxon>Eukaryota</taxon>
        <taxon>Discoba</taxon>
        <taxon>Heterolobosea</taxon>
        <taxon>Tetramitia</taxon>
        <taxon>Eutetramitia</taxon>
        <taxon>Vahlkampfiidae</taxon>
        <taxon>Naegleria</taxon>
    </lineage>
</organism>
<dbReference type="AlphaFoldDB" id="D2W1U9"/>
<dbReference type="Proteomes" id="UP000006671">
    <property type="component" value="Unassembled WGS sequence"/>
</dbReference>
<dbReference type="InParanoid" id="D2W1U9"/>
<dbReference type="RefSeq" id="XP_002669723.1">
    <property type="nucleotide sequence ID" value="XM_002669677.1"/>
</dbReference>
<name>D2W1U9_NAEGR</name>
<gene>
    <name evidence="2" type="ORF">NAEGRDRAFT_75277</name>
</gene>
<keyword evidence="1" id="KW-0472">Membrane</keyword>
<dbReference type="GeneID" id="8856180"/>
<dbReference type="VEuPathDB" id="AmoebaDB:NAEGRDRAFT_75277"/>
<accession>D2W1U9</accession>
<keyword evidence="1" id="KW-1133">Transmembrane helix</keyword>
<sequence length="263" mass="31081">MQQQQSYNNSIAIIFIVIIAFISCMSECSKISSTTATSIYHSSTPRTKIYENTLPFQLLKIQELNQQYKFRTLSKYSNSKTTNANTNTIIPTNPIWPLQFNATLLKITPFNTDIQWTKLYYDYKNQLGKFDFFDSYYSMNNEWGATNFTILWWNSTVWYIYPKTQECWIRSRTLPLISPNWLQITNYIGRSLFRGLYSDIWQFPNIDDLDGMKYYHRVADKMEDRIPLRSTNQENDPGATDYVDFIIGQSDLNLYEIPKYCPK</sequence>